<feature type="disulfide bond" evidence="8">
    <location>
        <begin position="3884"/>
        <end position="3893"/>
    </location>
</feature>
<feature type="domain" description="EGF-like" evidence="12">
    <location>
        <begin position="2840"/>
        <end position="2876"/>
    </location>
</feature>
<feature type="domain" description="EGF-like" evidence="12">
    <location>
        <begin position="5753"/>
        <end position="5789"/>
    </location>
</feature>
<feature type="domain" description="EGF-like" evidence="12">
    <location>
        <begin position="5221"/>
        <end position="5257"/>
    </location>
</feature>
<keyword evidence="6 9" id="KW-1015">Disulfide bond</keyword>
<dbReference type="InterPro" id="IPR009030">
    <property type="entry name" value="Growth_fac_rcpt_cys_sf"/>
</dbReference>
<feature type="disulfide bond" evidence="8">
    <location>
        <begin position="5551"/>
        <end position="5560"/>
    </location>
</feature>
<feature type="disulfide bond" evidence="8">
    <location>
        <begin position="5247"/>
        <end position="5256"/>
    </location>
</feature>
<dbReference type="PROSITE" id="PS50026">
    <property type="entry name" value="EGF_3"/>
    <property type="match status" value="93"/>
</dbReference>
<feature type="domain" description="EGF-like" evidence="12">
    <location>
        <begin position="5791"/>
        <end position="5827"/>
    </location>
</feature>
<feature type="domain" description="EGF-like" evidence="12">
    <location>
        <begin position="2642"/>
        <end position="2678"/>
    </location>
</feature>
<feature type="disulfide bond" evidence="8">
    <location>
        <begin position="3960"/>
        <end position="3969"/>
    </location>
</feature>
<feature type="disulfide bond" evidence="8">
    <location>
        <begin position="5019"/>
        <end position="5028"/>
    </location>
</feature>
<feature type="domain" description="EGF-like" evidence="12">
    <location>
        <begin position="4233"/>
        <end position="4269"/>
    </location>
</feature>
<keyword evidence="2" id="KW-0964">Secreted</keyword>
<feature type="disulfide bond" evidence="8">
    <location>
        <begin position="218"/>
        <end position="227"/>
    </location>
</feature>
<evidence type="ECO:0000256" key="3">
    <source>
        <dbReference type="ARBA" id="ARBA00022536"/>
    </source>
</evidence>
<feature type="disulfide bond" evidence="8">
    <location>
        <begin position="3428"/>
        <end position="3437"/>
    </location>
</feature>
<feature type="domain" description="EGF-like" evidence="12">
    <location>
        <begin position="5563"/>
        <end position="5599"/>
    </location>
</feature>
<dbReference type="GO" id="GO:0003008">
    <property type="term" value="P:system process"/>
    <property type="evidence" value="ECO:0007669"/>
    <property type="project" value="UniProtKB-ARBA"/>
</dbReference>
<feature type="domain" description="F5/8 type C" evidence="11">
    <location>
        <begin position="634"/>
        <end position="790"/>
    </location>
</feature>
<feature type="domain" description="F5/8 type C" evidence="11">
    <location>
        <begin position="1074"/>
        <end position="1230"/>
    </location>
</feature>
<feature type="domain" description="EGF-like" evidence="12">
    <location>
        <begin position="1838"/>
        <end position="1874"/>
    </location>
</feature>
<feature type="domain" description="F5/8 type C" evidence="11">
    <location>
        <begin position="2079"/>
        <end position="2235"/>
    </location>
</feature>
<feature type="domain" description="EGF-like" evidence="12">
    <location>
        <begin position="192"/>
        <end position="228"/>
    </location>
</feature>
<dbReference type="CDD" id="cd00057">
    <property type="entry name" value="FA58C"/>
    <property type="match status" value="16"/>
</dbReference>
<feature type="disulfide bond" evidence="8">
    <location>
        <begin position="4601"/>
        <end position="4610"/>
    </location>
</feature>
<feature type="domain" description="EGF-like" evidence="12">
    <location>
        <begin position="5715"/>
        <end position="5751"/>
    </location>
</feature>
<dbReference type="SUPFAM" id="SSF56487">
    <property type="entry name" value="SRCR-like"/>
    <property type="match status" value="4"/>
</dbReference>
<keyword evidence="16" id="KW-1185">Reference proteome</keyword>
<feature type="domain" description="F5/8 type C" evidence="11">
    <location>
        <begin position="2682"/>
        <end position="2838"/>
    </location>
</feature>
<feature type="domain" description="EGF-like" evidence="12">
    <location>
        <begin position="1436"/>
        <end position="1472"/>
    </location>
</feature>
<feature type="disulfide bond" evidence="8">
    <location>
        <begin position="4259"/>
        <end position="4268"/>
    </location>
</feature>
<feature type="domain" description="EGF-like" evidence="12">
    <location>
        <begin position="594"/>
        <end position="630"/>
    </location>
</feature>
<feature type="disulfide bond" evidence="8">
    <location>
        <begin position="3542"/>
        <end position="3551"/>
    </location>
</feature>
<feature type="disulfide bond" evidence="8">
    <location>
        <begin position="4487"/>
        <end position="4496"/>
    </location>
</feature>
<feature type="disulfide bond" evidence="8">
    <location>
        <begin position="4791"/>
        <end position="4800"/>
    </location>
</feature>
<feature type="domain" description="EGF-like" evidence="12">
    <location>
        <begin position="4423"/>
        <end position="4459"/>
    </location>
</feature>
<feature type="disulfide bond" evidence="8">
    <location>
        <begin position="5779"/>
        <end position="5788"/>
    </location>
</feature>
<feature type="domain" description="EGF-like" evidence="12">
    <location>
        <begin position="4043"/>
        <end position="4079"/>
    </location>
</feature>
<feature type="disulfide bond" evidence="8">
    <location>
        <begin position="5323"/>
        <end position="5332"/>
    </location>
</feature>
<feature type="domain" description="SRCR" evidence="13">
    <location>
        <begin position="6372"/>
        <end position="6474"/>
    </location>
</feature>
<dbReference type="InterPro" id="IPR018097">
    <property type="entry name" value="EGF_Ca-bd_CS"/>
</dbReference>
<feature type="domain" description="EGF-like" evidence="12">
    <location>
        <begin position="5335"/>
        <end position="5371"/>
    </location>
</feature>
<dbReference type="FunFam" id="2.10.25.10:FF:000434">
    <property type="entry name" value="Predicted protein"/>
    <property type="match status" value="1"/>
</dbReference>
<feature type="disulfide bond" evidence="8">
    <location>
        <begin position="2065"/>
        <end position="2074"/>
    </location>
</feature>
<proteinExistence type="predicted"/>
<evidence type="ECO:0000313" key="15">
    <source>
        <dbReference type="EnsemblMetazoa" id="XP_030844542"/>
    </source>
</evidence>
<feature type="disulfide bond" evidence="8">
    <location>
        <begin position="5855"/>
        <end position="5864"/>
    </location>
</feature>
<feature type="disulfide bond" evidence="8">
    <location>
        <begin position="4639"/>
        <end position="4648"/>
    </location>
</feature>
<feature type="domain" description="EGF-like" evidence="12">
    <location>
        <begin position="4119"/>
        <end position="4155"/>
    </location>
</feature>
<dbReference type="GO" id="GO:0005509">
    <property type="term" value="F:calcium ion binding"/>
    <property type="evidence" value="ECO:0007669"/>
    <property type="project" value="InterPro"/>
</dbReference>
<dbReference type="CDD" id="cd00191">
    <property type="entry name" value="TY"/>
    <property type="match status" value="1"/>
</dbReference>
<feature type="disulfide bond" evidence="8">
    <location>
        <begin position="4905"/>
        <end position="4914"/>
    </location>
</feature>
<feature type="domain" description="EGF-like" evidence="12">
    <location>
        <begin position="6095"/>
        <end position="6131"/>
    </location>
</feature>
<feature type="disulfide bond" evidence="8">
    <location>
        <begin position="5969"/>
        <end position="5978"/>
    </location>
</feature>
<comment type="caution">
    <text evidence="9">Lacks conserved residue(s) required for the propagation of feature annotation.</text>
</comment>
<accession>A0A7M7T0D4</accession>
<dbReference type="EnsemblMetazoa" id="XM_030988682">
    <property type="protein sequence ID" value="XP_030844542"/>
    <property type="gene ID" value="LOC579853"/>
</dbReference>
<dbReference type="PANTHER" id="PTHR12916:SF9">
    <property type="entry name" value="NEUROGENIC LOCUS NOTCH HOMOLOG PROTEIN 1-RELATED"/>
    <property type="match status" value="1"/>
</dbReference>
<feature type="disulfide bond" evidence="8">
    <location>
        <begin position="5285"/>
        <end position="5294"/>
    </location>
</feature>
<feature type="disulfide bond" evidence="8">
    <location>
        <begin position="5817"/>
        <end position="5826"/>
    </location>
</feature>
<feature type="domain" description="EGF-like" evidence="12">
    <location>
        <begin position="3668"/>
        <end position="3704"/>
    </location>
</feature>
<feature type="domain" description="EGF-like" evidence="12">
    <location>
        <begin position="3440"/>
        <end position="3476"/>
    </location>
</feature>
<feature type="disulfide bond" evidence="8">
    <location>
        <begin position="4677"/>
        <end position="4686"/>
    </location>
</feature>
<feature type="disulfide bond" evidence="8">
    <location>
        <begin position="4715"/>
        <end position="4724"/>
    </location>
</feature>
<dbReference type="PROSITE" id="PS50287">
    <property type="entry name" value="SRCR_2"/>
    <property type="match status" value="4"/>
</dbReference>
<feature type="disulfide bond" evidence="8">
    <location>
        <begin position="2467"/>
        <end position="2476"/>
    </location>
</feature>
<feature type="domain" description="EGF-like" evidence="12">
    <location>
        <begin position="1034"/>
        <end position="1070"/>
    </location>
</feature>
<dbReference type="InterPro" id="IPR000716">
    <property type="entry name" value="Thyroglobulin_1"/>
</dbReference>
<feature type="domain" description="EGF-like" evidence="12">
    <location>
        <begin position="5943"/>
        <end position="5979"/>
    </location>
</feature>
<feature type="disulfide bond" evidence="8">
    <location>
        <begin position="5665"/>
        <end position="5674"/>
    </location>
</feature>
<feature type="disulfide bond" evidence="8">
    <location>
        <begin position="620"/>
        <end position="629"/>
    </location>
</feature>
<feature type="domain" description="EGF-like" evidence="12">
    <location>
        <begin position="3554"/>
        <end position="3590"/>
    </location>
</feature>
<feature type="disulfide bond" evidence="8">
    <location>
        <begin position="419"/>
        <end position="428"/>
    </location>
</feature>
<feature type="domain" description="SRCR" evidence="13">
    <location>
        <begin position="6592"/>
        <end position="6694"/>
    </location>
</feature>
<dbReference type="InterPro" id="IPR000152">
    <property type="entry name" value="EGF-type_Asp/Asn_hydroxyl_site"/>
</dbReference>
<feature type="domain" description="EGF-like" evidence="12">
    <location>
        <begin position="5601"/>
        <end position="5637"/>
    </location>
</feature>
<feature type="disulfide bond" evidence="8">
    <location>
        <begin position="5703"/>
        <end position="5712"/>
    </location>
</feature>
<dbReference type="GO" id="GO:0016020">
    <property type="term" value="C:membrane"/>
    <property type="evidence" value="ECO:0007669"/>
    <property type="project" value="InterPro"/>
</dbReference>
<dbReference type="PROSITE" id="PS00022">
    <property type="entry name" value="EGF_1"/>
    <property type="match status" value="93"/>
</dbReference>
<feature type="disulfide bond" evidence="8">
    <location>
        <begin position="3694"/>
        <end position="3703"/>
    </location>
</feature>
<feature type="domain" description="EGF-like" evidence="12">
    <location>
        <begin position="3364"/>
        <end position="3400"/>
    </location>
</feature>
<dbReference type="SMART" id="SM00211">
    <property type="entry name" value="TY"/>
    <property type="match status" value="1"/>
</dbReference>
<feature type="disulfide bond" evidence="8">
    <location>
        <begin position="4867"/>
        <end position="4876"/>
    </location>
</feature>
<dbReference type="InterPro" id="IPR036772">
    <property type="entry name" value="SRCR-like_dom_sf"/>
</dbReference>
<dbReference type="InterPro" id="IPR000421">
    <property type="entry name" value="FA58C"/>
</dbReference>
<feature type="domain" description="F5/8 type C" evidence="11">
    <location>
        <begin position="2918"/>
        <end position="3082"/>
    </location>
</feature>
<feature type="disulfide bond" evidence="8">
    <location>
        <begin position="4373"/>
        <end position="4382"/>
    </location>
</feature>
<feature type="domain" description="F5/8 type C" evidence="11">
    <location>
        <begin position="232"/>
        <end position="388"/>
    </location>
</feature>
<feature type="domain" description="EGF-like" evidence="12">
    <location>
        <begin position="2039"/>
        <end position="2075"/>
    </location>
</feature>
<dbReference type="GO" id="GO:0005615">
    <property type="term" value="C:extracellular space"/>
    <property type="evidence" value="ECO:0000318"/>
    <property type="project" value="GO_Central"/>
</dbReference>
<organism evidence="15 16">
    <name type="scientific">Strongylocentrotus purpuratus</name>
    <name type="common">Purple sea urchin</name>
    <dbReference type="NCBI Taxonomy" id="7668"/>
    <lineage>
        <taxon>Eukaryota</taxon>
        <taxon>Metazoa</taxon>
        <taxon>Echinodermata</taxon>
        <taxon>Eleutherozoa</taxon>
        <taxon>Echinozoa</taxon>
        <taxon>Echinoidea</taxon>
        <taxon>Euechinoidea</taxon>
        <taxon>Echinacea</taxon>
        <taxon>Camarodonta</taxon>
        <taxon>Echinidea</taxon>
        <taxon>Strongylocentrotidae</taxon>
        <taxon>Strongylocentrotus</taxon>
    </lineage>
</organism>
<dbReference type="InterPro" id="IPR001881">
    <property type="entry name" value="EGF-like_Ca-bd_dom"/>
</dbReference>
<dbReference type="FunFam" id="2.10.25.10:FF:000122">
    <property type="entry name" value="Protein crumbs homolog 2"/>
    <property type="match status" value="3"/>
</dbReference>
<feature type="disulfide bond" evidence="8">
    <location>
        <begin position="5893"/>
        <end position="5902"/>
    </location>
</feature>
<feature type="domain" description="EGF-like" evidence="12">
    <location>
        <begin position="5525"/>
        <end position="5561"/>
    </location>
</feature>
<evidence type="ECO:0000256" key="8">
    <source>
        <dbReference type="PROSITE-ProRule" id="PRU00076"/>
    </source>
</evidence>
<feature type="domain" description="EGF-like" evidence="12">
    <location>
        <begin position="3630"/>
        <end position="3666"/>
    </location>
</feature>
<dbReference type="CDD" id="cd00054">
    <property type="entry name" value="EGF_CA"/>
    <property type="match status" value="93"/>
</dbReference>
<feature type="domain" description="EGF-like" evidence="12">
    <location>
        <begin position="5069"/>
        <end position="5105"/>
    </location>
</feature>
<feature type="domain" description="F5/8 type C" evidence="11">
    <location>
        <begin position="433"/>
        <end position="589"/>
    </location>
</feature>
<dbReference type="FunFam" id="2.10.25.10:FF:000066">
    <property type="entry name" value="FAT atypical cadherin 4"/>
    <property type="match status" value="6"/>
</dbReference>
<feature type="disulfide bond" evidence="8">
    <location>
        <begin position="5437"/>
        <end position="5446"/>
    </location>
</feature>
<feature type="disulfide bond" evidence="8">
    <location>
        <begin position="3922"/>
        <end position="3931"/>
    </location>
</feature>
<feature type="disulfide bond" evidence="8">
    <location>
        <begin position="4753"/>
        <end position="4762"/>
    </location>
</feature>
<feature type="domain" description="EGF-like" evidence="12">
    <location>
        <begin position="4195"/>
        <end position="4231"/>
    </location>
</feature>
<dbReference type="Proteomes" id="UP000007110">
    <property type="component" value="Unassembled WGS sequence"/>
</dbReference>
<feature type="domain" description="EGF-like" evidence="12">
    <location>
        <begin position="2240"/>
        <end position="2276"/>
    </location>
</feature>
<dbReference type="PROSITE" id="PS00010">
    <property type="entry name" value="ASX_HYDROXYL"/>
    <property type="match status" value="89"/>
</dbReference>
<feature type="disulfide bond" evidence="8">
    <location>
        <begin position="4525"/>
        <end position="4534"/>
    </location>
</feature>
<feature type="domain" description="EGF-like" evidence="12">
    <location>
        <begin position="5107"/>
        <end position="5143"/>
    </location>
</feature>
<feature type="disulfide bond" evidence="8">
    <location>
        <begin position="5133"/>
        <end position="5142"/>
    </location>
</feature>
<dbReference type="SMART" id="SM00181">
    <property type="entry name" value="EGF"/>
    <property type="match status" value="93"/>
</dbReference>
<feature type="domain" description="F5/8 type C" evidence="11">
    <location>
        <begin position="2481"/>
        <end position="2637"/>
    </location>
</feature>
<feature type="domain" description="EGF-like" evidence="12">
    <location>
        <begin position="2878"/>
        <end position="2914"/>
    </location>
</feature>
<evidence type="ECO:0000256" key="2">
    <source>
        <dbReference type="ARBA" id="ARBA00022525"/>
    </source>
</evidence>
<dbReference type="PANTHER" id="PTHR12916">
    <property type="entry name" value="CYTOCHROME C OXIDASE POLYPEPTIDE VIC-2"/>
    <property type="match status" value="1"/>
</dbReference>
<feature type="domain" description="EGF-like" evidence="12">
    <location>
        <begin position="3820"/>
        <end position="3856"/>
    </location>
</feature>
<keyword evidence="4 10" id="KW-0732">Signal</keyword>
<evidence type="ECO:0000256" key="9">
    <source>
        <dbReference type="PROSITE-ProRule" id="PRU00196"/>
    </source>
</evidence>
<feature type="disulfide bond" evidence="8">
    <location>
        <begin position="2866"/>
        <end position="2875"/>
    </location>
</feature>
<feature type="disulfide bond" evidence="8">
    <location>
        <begin position="4449"/>
        <end position="4458"/>
    </location>
</feature>
<feature type="domain" description="EGF-like" evidence="12">
    <location>
        <begin position="5259"/>
        <end position="5295"/>
    </location>
</feature>
<dbReference type="PROSITE" id="PS00484">
    <property type="entry name" value="THYROGLOBULIN_1_1"/>
    <property type="match status" value="1"/>
</dbReference>
<feature type="domain" description="EGF-like" evidence="12">
    <location>
        <begin position="5639"/>
        <end position="5675"/>
    </location>
</feature>
<dbReference type="GO" id="GO:0051240">
    <property type="term" value="P:positive regulation of multicellular organismal process"/>
    <property type="evidence" value="ECO:0007669"/>
    <property type="project" value="UniProtKB-ARBA"/>
</dbReference>
<dbReference type="InterPro" id="IPR036857">
    <property type="entry name" value="Thyroglobulin_1_sf"/>
</dbReference>
<feature type="domain" description="EGF-like" evidence="12">
    <location>
        <begin position="3326"/>
        <end position="3362"/>
    </location>
</feature>
<feature type="domain" description="EGF-like" evidence="12">
    <location>
        <begin position="6057"/>
        <end position="6093"/>
    </location>
</feature>
<dbReference type="GeneID" id="579853"/>
<feature type="disulfide bond" evidence="8">
    <location>
        <begin position="6083"/>
        <end position="6092"/>
    </location>
</feature>
<feature type="disulfide bond" evidence="8">
    <location>
        <begin position="4183"/>
        <end position="4192"/>
    </location>
</feature>
<reference evidence="15" key="2">
    <citation type="submission" date="2021-01" db="UniProtKB">
        <authorList>
            <consortium name="EnsemblMetazoa"/>
        </authorList>
    </citation>
    <scope>IDENTIFICATION</scope>
</reference>
<evidence type="ECO:0000256" key="4">
    <source>
        <dbReference type="ARBA" id="ARBA00022729"/>
    </source>
</evidence>
<reference evidence="16" key="1">
    <citation type="submission" date="2015-02" db="EMBL/GenBank/DDBJ databases">
        <title>Genome sequencing for Strongylocentrotus purpuratus.</title>
        <authorList>
            <person name="Murali S."/>
            <person name="Liu Y."/>
            <person name="Vee V."/>
            <person name="English A."/>
            <person name="Wang M."/>
            <person name="Skinner E."/>
            <person name="Han Y."/>
            <person name="Muzny D.M."/>
            <person name="Worley K.C."/>
            <person name="Gibbs R.A."/>
        </authorList>
    </citation>
    <scope>NUCLEOTIDE SEQUENCE</scope>
</reference>
<feature type="disulfide bond" evidence="8">
    <location>
        <begin position="3504"/>
        <end position="3513"/>
    </location>
</feature>
<dbReference type="Gene3D" id="3.10.250.10">
    <property type="entry name" value="SRCR-like domain"/>
    <property type="match status" value="4"/>
</dbReference>
<feature type="disulfide bond" evidence="9">
    <location>
        <begin position="6550"/>
        <end position="6560"/>
    </location>
</feature>
<feature type="domain" description="EGF-like" evidence="12">
    <location>
        <begin position="5867"/>
        <end position="5903"/>
    </location>
</feature>
<feature type="disulfide bond" evidence="8">
    <location>
        <begin position="4297"/>
        <end position="4306"/>
    </location>
</feature>
<dbReference type="FunFam" id="2.10.25.10:FF:000031">
    <property type="entry name" value="neurogenic locus notch homolog protein 3"/>
    <property type="match status" value="5"/>
</dbReference>
<feature type="domain" description="EGF-like" evidence="12">
    <location>
        <begin position="795"/>
        <end position="831"/>
    </location>
</feature>
<dbReference type="FunFam" id="2.10.25.10:FF:000006">
    <property type="entry name" value="Versican core protein-like isoform 1"/>
    <property type="match status" value="1"/>
</dbReference>
<feature type="disulfide bond" evidence="8">
    <location>
        <begin position="5513"/>
        <end position="5522"/>
    </location>
</feature>
<dbReference type="SMART" id="SM00202">
    <property type="entry name" value="SR"/>
    <property type="match status" value="4"/>
</dbReference>
<feature type="domain" description="EGF-like" evidence="12">
    <location>
        <begin position="3934"/>
        <end position="3970"/>
    </location>
</feature>
<feature type="domain" description="EGF-like" evidence="12">
    <location>
        <begin position="4879"/>
        <end position="4915"/>
    </location>
</feature>
<feature type="domain" description="EGF-like" evidence="12">
    <location>
        <begin position="6209"/>
        <end position="6245"/>
    </location>
</feature>
<feature type="domain" description="EGF-like" evidence="12">
    <location>
        <begin position="4727"/>
        <end position="4763"/>
    </location>
</feature>
<evidence type="ECO:0000256" key="7">
    <source>
        <dbReference type="ARBA" id="ARBA00023180"/>
    </source>
</evidence>
<dbReference type="Pfam" id="PF00008">
    <property type="entry name" value="EGF"/>
    <property type="match status" value="47"/>
</dbReference>
<feature type="disulfide bond" evidence="8">
    <location>
        <begin position="3770"/>
        <end position="3779"/>
    </location>
</feature>
<dbReference type="RefSeq" id="XP_030844542.1">
    <property type="nucleotide sequence ID" value="XM_030988682.1"/>
</dbReference>
<feature type="domain" description="EGF-like" evidence="12">
    <location>
        <begin position="996"/>
        <end position="1032"/>
    </location>
</feature>
<dbReference type="InterPro" id="IPR001190">
    <property type="entry name" value="SRCR"/>
</dbReference>
<feature type="disulfide bond" evidence="8">
    <location>
        <begin position="4335"/>
        <end position="4344"/>
    </location>
</feature>
<feature type="domain" description="F5/8 type C" evidence="11">
    <location>
        <begin position="1677"/>
        <end position="1833"/>
    </location>
</feature>
<dbReference type="Gene3D" id="2.60.120.260">
    <property type="entry name" value="Galactose-binding domain-like"/>
    <property type="match status" value="16"/>
</dbReference>
<feature type="domain" description="EGF-like" evidence="12">
    <location>
        <begin position="4993"/>
        <end position="5029"/>
    </location>
</feature>
<feature type="domain" description="EGF-like" evidence="12">
    <location>
        <begin position="4461"/>
        <end position="4497"/>
    </location>
</feature>
<dbReference type="PROSITE" id="PS50022">
    <property type="entry name" value="FA58C_3"/>
    <property type="match status" value="16"/>
</dbReference>
<feature type="domain" description="F5/8 type C" evidence="11">
    <location>
        <begin position="1476"/>
        <end position="1632"/>
    </location>
</feature>
<feature type="disulfide bond" evidence="8">
    <location>
        <begin position="5475"/>
        <end position="5484"/>
    </location>
</feature>
<dbReference type="FunFam" id="2.10.25.10:FF:000004">
    <property type="entry name" value="Neurogenic locus notch 1"/>
    <property type="match status" value="61"/>
</dbReference>
<feature type="disulfide bond" evidence="8">
    <location>
        <begin position="5627"/>
        <end position="5636"/>
    </location>
</feature>
<dbReference type="GO" id="GO:0004252">
    <property type="term" value="F:serine-type endopeptidase activity"/>
    <property type="evidence" value="ECO:0000318"/>
    <property type="project" value="GO_Central"/>
</dbReference>
<feature type="disulfide bond" evidence="8">
    <location>
        <begin position="5589"/>
        <end position="5598"/>
    </location>
</feature>
<keyword evidence="5" id="KW-0677">Repeat</keyword>
<feature type="domain" description="EGF-like" evidence="12">
    <location>
        <begin position="5183"/>
        <end position="5219"/>
    </location>
</feature>
<feature type="domain" description="EGF-like" evidence="12">
    <location>
        <begin position="4955"/>
        <end position="4991"/>
    </location>
</feature>
<feature type="disulfide bond" evidence="8">
    <location>
        <begin position="3466"/>
        <end position="3475"/>
    </location>
</feature>
<dbReference type="InterPro" id="IPR013032">
    <property type="entry name" value="EGF-like_CS"/>
</dbReference>
<feature type="domain" description="EGF-like" evidence="12">
    <location>
        <begin position="5487"/>
        <end position="5523"/>
    </location>
</feature>
<feature type="domain" description="EGF-like" evidence="12">
    <location>
        <begin position="1637"/>
        <end position="1673"/>
    </location>
</feature>
<dbReference type="PROSITE" id="PS51162">
    <property type="entry name" value="THYROGLOBULIN_1_2"/>
    <property type="match status" value="1"/>
</dbReference>
<feature type="disulfide bond" evidence="8">
    <location>
        <begin position="5931"/>
        <end position="5940"/>
    </location>
</feature>
<feature type="domain" description="EGF-like" evidence="12">
    <location>
        <begin position="3516"/>
        <end position="3552"/>
    </location>
</feature>
<feature type="domain" description="F5/8 type C" evidence="11">
    <location>
        <begin position="2280"/>
        <end position="2436"/>
    </location>
</feature>
<dbReference type="FunFam" id="3.10.250.10:FF:000026">
    <property type="entry name" value="Tequila, isoform D"/>
    <property type="match status" value="1"/>
</dbReference>
<feature type="domain" description="EGF-like" evidence="12">
    <location>
        <begin position="4499"/>
        <end position="4535"/>
    </location>
</feature>
<feature type="domain" description="EGF-like" evidence="12">
    <location>
        <begin position="4689"/>
        <end position="4725"/>
    </location>
</feature>
<feature type="disulfide bond" evidence="8">
    <location>
        <begin position="4221"/>
        <end position="4230"/>
    </location>
</feature>
<feature type="disulfide bond" evidence="8">
    <location>
        <begin position="2904"/>
        <end position="2913"/>
    </location>
</feature>
<feature type="domain" description="EGF-like" evidence="12">
    <location>
        <begin position="6019"/>
        <end position="6055"/>
    </location>
</feature>
<dbReference type="InParanoid" id="A0A7M7T0D4"/>
<feature type="disulfide bond" evidence="8">
    <location>
        <begin position="3846"/>
        <end position="3855"/>
    </location>
</feature>
<feature type="domain" description="EGF-like" evidence="12">
    <location>
        <begin position="5297"/>
        <end position="5333"/>
    </location>
</feature>
<feature type="domain" description="EGF-like" evidence="12">
    <location>
        <begin position="3121"/>
        <end position="3157"/>
    </location>
</feature>
<dbReference type="Gene3D" id="2.10.25.10">
    <property type="entry name" value="Laminin"/>
    <property type="match status" value="93"/>
</dbReference>
<feature type="disulfide bond" evidence="8">
    <location>
        <begin position="3656"/>
        <end position="3665"/>
    </location>
</feature>
<dbReference type="OrthoDB" id="283575at2759"/>
<feature type="disulfide bond" evidence="8">
    <location>
        <begin position="6197"/>
        <end position="6206"/>
    </location>
</feature>
<feature type="domain" description="EGF-like" evidence="12">
    <location>
        <begin position="5145"/>
        <end position="5181"/>
    </location>
</feature>
<feature type="disulfide bond" evidence="8">
    <location>
        <begin position="5057"/>
        <end position="5066"/>
    </location>
</feature>
<feature type="domain" description="EGF-like" evidence="12">
    <location>
        <begin position="2441"/>
        <end position="2477"/>
    </location>
</feature>
<feature type="domain" description="SRCR" evidence="13">
    <location>
        <begin position="6254"/>
        <end position="6356"/>
    </location>
</feature>
<feature type="domain" description="EGF-like" evidence="12">
    <location>
        <begin position="3083"/>
        <end position="3119"/>
    </location>
</feature>
<feature type="disulfide bond" evidence="8">
    <location>
        <begin position="3618"/>
        <end position="3627"/>
    </location>
</feature>
<feature type="domain" description="EGF-like" evidence="12">
    <location>
        <begin position="1235"/>
        <end position="1271"/>
    </location>
</feature>
<dbReference type="Pfam" id="PF00754">
    <property type="entry name" value="F5_F8_type_C"/>
    <property type="match status" value="16"/>
</dbReference>
<evidence type="ECO:0000256" key="5">
    <source>
        <dbReference type="ARBA" id="ARBA00022737"/>
    </source>
</evidence>
<feature type="domain" description="SRCR" evidence="13">
    <location>
        <begin position="6479"/>
        <end position="6581"/>
    </location>
</feature>
<evidence type="ECO:0000256" key="10">
    <source>
        <dbReference type="SAM" id="SignalP"/>
    </source>
</evidence>
<dbReference type="FunFam" id="2.60.120.260:FF:000016">
    <property type="entry name" value="Contactin-associated protein-like 4 isoform 1"/>
    <property type="match status" value="14"/>
</dbReference>
<dbReference type="SUPFAM" id="SSF57184">
    <property type="entry name" value="Growth factor receptor domain"/>
    <property type="match status" value="21"/>
</dbReference>
<feature type="domain" description="EGF-like" evidence="12">
    <location>
        <begin position="3592"/>
        <end position="3628"/>
    </location>
</feature>
<feature type="domain" description="EGF-like" evidence="12">
    <location>
        <begin position="4841"/>
        <end position="4877"/>
    </location>
</feature>
<dbReference type="PROSITE" id="PS01186">
    <property type="entry name" value="EGF_2"/>
    <property type="match status" value="67"/>
</dbReference>
<feature type="domain" description="EGF-like" evidence="12">
    <location>
        <begin position="6171"/>
        <end position="6207"/>
    </location>
</feature>
<feature type="domain" description="EGF-like" evidence="12">
    <location>
        <begin position="4765"/>
        <end position="4801"/>
    </location>
</feature>
<feature type="disulfide bond" evidence="8">
    <location>
        <begin position="3808"/>
        <end position="3817"/>
    </location>
</feature>
<dbReference type="SMART" id="SM00231">
    <property type="entry name" value="FA58C"/>
    <property type="match status" value="16"/>
</dbReference>
<feature type="disulfide bond" evidence="8">
    <location>
        <begin position="1462"/>
        <end position="1471"/>
    </location>
</feature>
<feature type="disulfide bond" evidence="8">
    <location>
        <begin position="4563"/>
        <end position="4572"/>
    </location>
</feature>
<feature type="disulfide bond" evidence="8">
    <location>
        <begin position="6235"/>
        <end position="6244"/>
    </location>
</feature>
<dbReference type="KEGG" id="spu:579853"/>
<feature type="domain" description="Thyroglobulin type-1" evidence="14">
    <location>
        <begin position="3974"/>
        <end position="4041"/>
    </location>
</feature>
<feature type="disulfide bond" evidence="8">
    <location>
        <begin position="5095"/>
        <end position="5104"/>
    </location>
</feature>
<evidence type="ECO:0000256" key="1">
    <source>
        <dbReference type="ARBA" id="ARBA00004613"/>
    </source>
</evidence>
<dbReference type="PROSITE" id="PS00420">
    <property type="entry name" value="SRCR_1"/>
    <property type="match status" value="4"/>
</dbReference>
<name>A0A7M7T0D4_STRPU</name>
<feature type="disulfide bond" evidence="8">
    <location>
        <begin position="5399"/>
        <end position="5408"/>
    </location>
</feature>
<feature type="domain" description="EGF-like" evidence="12">
    <location>
        <begin position="4271"/>
        <end position="4307"/>
    </location>
</feature>
<feature type="domain" description="EGF-like" evidence="12">
    <location>
        <begin position="4613"/>
        <end position="4649"/>
    </location>
</feature>
<feature type="domain" description="EGF-like" evidence="12">
    <location>
        <begin position="393"/>
        <end position="429"/>
    </location>
</feature>
<dbReference type="SUPFAM" id="SSF49785">
    <property type="entry name" value="Galactose-binding domain-like"/>
    <property type="match status" value="16"/>
</dbReference>
<evidence type="ECO:0000259" key="14">
    <source>
        <dbReference type="PROSITE" id="PS51162"/>
    </source>
</evidence>
<feature type="disulfide bond" evidence="8">
    <location>
        <begin position="3352"/>
        <end position="3361"/>
    </location>
</feature>
<feature type="domain" description="EGF-like" evidence="12">
    <location>
        <begin position="5449"/>
        <end position="5485"/>
    </location>
</feature>
<feature type="domain" description="EGF-like" evidence="12">
    <location>
        <begin position="4309"/>
        <end position="4345"/>
    </location>
</feature>
<feature type="domain" description="F5/8 type C" evidence="11">
    <location>
        <begin position="3161"/>
        <end position="3325"/>
    </location>
</feature>
<feature type="domain" description="EGF-like" evidence="12">
    <location>
        <begin position="3402"/>
        <end position="3438"/>
    </location>
</feature>
<feature type="domain" description="EGF-like" evidence="12">
    <location>
        <begin position="4347"/>
        <end position="4383"/>
    </location>
</feature>
<dbReference type="PRINTS" id="PR00258">
    <property type="entry name" value="SPERACTRCPTR"/>
</dbReference>
<dbReference type="SUPFAM" id="SSF57196">
    <property type="entry name" value="EGF/Laminin"/>
    <property type="match status" value="27"/>
</dbReference>
<feature type="domain" description="EGF-like" evidence="12">
    <location>
        <begin position="5829"/>
        <end position="5865"/>
    </location>
</feature>
<feature type="domain" description="EGF-like" evidence="12">
    <location>
        <begin position="5411"/>
        <end position="5447"/>
    </location>
</feature>
<feature type="chain" id="PRO_5029766422" evidence="10">
    <location>
        <begin position="27"/>
        <end position="6704"/>
    </location>
</feature>
<feature type="disulfide bond" evidence="8">
    <location>
        <begin position="3580"/>
        <end position="3589"/>
    </location>
</feature>
<dbReference type="Pfam" id="PF25024">
    <property type="entry name" value="EGF_TEN"/>
    <property type="match status" value="6"/>
</dbReference>
<feature type="disulfide bond" evidence="8">
    <location>
        <begin position="3109"/>
        <end position="3118"/>
    </location>
</feature>
<feature type="domain" description="F5/8 type C" evidence="11">
    <location>
        <begin position="1275"/>
        <end position="1431"/>
    </location>
</feature>
<dbReference type="FunFam" id="2.10.25.10:FF:000061">
    <property type="entry name" value="Delta-like protein"/>
    <property type="match status" value="14"/>
</dbReference>
<feature type="domain" description="EGF-like" evidence="12">
    <location>
        <begin position="3744"/>
        <end position="3780"/>
    </location>
</feature>
<evidence type="ECO:0000259" key="13">
    <source>
        <dbReference type="PROSITE" id="PS50287"/>
    </source>
</evidence>
<feature type="disulfide bond" evidence="8">
    <location>
        <begin position="6007"/>
        <end position="6016"/>
    </location>
</feature>
<feature type="domain" description="EGF-like" evidence="12">
    <location>
        <begin position="3782"/>
        <end position="3818"/>
    </location>
</feature>
<feature type="domain" description="EGF-like" evidence="12">
    <location>
        <begin position="5905"/>
        <end position="5941"/>
    </location>
</feature>
<feature type="disulfide bond" evidence="9">
    <location>
        <begin position="6663"/>
        <end position="6673"/>
    </location>
</feature>
<feature type="domain" description="EGF-like" evidence="12">
    <location>
        <begin position="3896"/>
        <end position="3932"/>
    </location>
</feature>
<feature type="domain" description="EGF-like" evidence="12">
    <location>
        <begin position="4803"/>
        <end position="4839"/>
    </location>
</feature>
<protein>
    <submittedName>
        <fullName evidence="15">Uncharacterized protein</fullName>
    </submittedName>
</protein>
<feature type="signal peptide" evidence="10">
    <location>
        <begin position="1"/>
        <end position="26"/>
    </location>
</feature>
<feature type="disulfide bond" evidence="9">
    <location>
        <begin position="6325"/>
        <end position="6335"/>
    </location>
</feature>
<feature type="disulfide bond" evidence="8">
    <location>
        <begin position="3732"/>
        <end position="3741"/>
    </location>
</feature>
<feature type="domain" description="EGF-like" evidence="12">
    <location>
        <begin position="5031"/>
        <end position="5067"/>
    </location>
</feature>
<dbReference type="PROSITE" id="PS01285">
    <property type="entry name" value="FA58C_1"/>
    <property type="match status" value="16"/>
</dbReference>
<feature type="domain" description="F5/8 type C" evidence="11">
    <location>
        <begin position="1878"/>
        <end position="2034"/>
    </location>
</feature>
<evidence type="ECO:0000256" key="6">
    <source>
        <dbReference type="ARBA" id="ARBA00023157"/>
    </source>
</evidence>
<dbReference type="Pfam" id="PF12661">
    <property type="entry name" value="hEGF"/>
    <property type="match status" value="1"/>
</dbReference>
<feature type="disulfide bond" evidence="8">
    <location>
        <begin position="1022"/>
        <end position="1031"/>
    </location>
</feature>
<sequence>MNRAMMEGYTIILSLLLCLSVASVFSNDAILNGPGPLGLESYIIPDSSLTASSEFSADYAAKRGRLNLVREGNLKAPWIARTNDANQWIQVDLLDLYRITSVATQGRQDSSQWVKSYKLACSTDGTTFHTVQDISTNPAYDKIFTGNVDRNTIVTNILPVPQICRYVRLMPVKWFGYISLRMEIYGEGPVIDINDCSPDPCENGGTCSNGVNTFTCACDPGYTGPTCGATISNGPGPLGLESYIIPDSSLTASSEYSADHGVKRGRLNLVRDGNLKGGWIARSRDANQWIQVDLLDLYRITSVATQGRQDYSQWVKSYKLACSTDGKTFHTVQDISTNPAYDKVFTGNVDRNTIVTNTLPVPQICRYVRLMPVKWFDRISLRMEIYGEGPFTDIIDCSHDPCKNGGTCSDGVNTFTCACDPGYTGPTCGTTISNGPGPLGLERYIIPDSSMTASSEYSADHAANRGRLNLARDGNLKGGWSARANDANQWIQVDLADIYRITSVATQGRQESSQWVTSYELACSTDGTTFHTVQDISTNPAYDKVFTGNVDRNTIVTNILPVPQICRYVRLMPVKWFGHISLRMEIYGEGPVIDINDCSPDPCENGGICNDGVNTFTCVCDPGYTGPTCGTAILNGPGPLGLESYIIPDSSMTASSEFSADYGAKRGRLNLVRDGNLKAAWIARTNDANQWIQVDLADIYRITSVATQGRQEASQWVTSYKLACSTDGTTFYTVQGISAYPGAVWIFTGNADRNTIVTNTLPVPQICRYVRLMPVKWFGYISLRMEIYGEGPFRDINDCSPDPCENGGICNDGVNTFTCVCDPGYTGPTCGTAILNGPGPLGLESYIIPDSSMTASSEFSADYGAKRGRLNLVRDGNLKAAWIARTNDANQWIQVDLADIYRITSVATQGRQEASQWVTSYKLACSTDGTTFYTVQGISAYPGAVWIFTGNADRNTIVTNTLPVPQICRYVRLMPVKWFGYISLRMEIYGEGPFRDINACSPDPCENGGICNDGVNTFTCVCDPGYTGPTCGTDINDCSPDPCENGGTCSDGVNTFTCACDPGYTGPTCGATILNGPGPLGLESYIIPDSSLTASSEYSADKGVKRGRLNLVRDGNLKGGWIARTRDANQWIQVDLLDLYRITSVATQGRQDYSEWVKSYKLACSTDGKTFHTVQDISTNPAYDKVFTGNVDRNTILTNILPVPQICRYVRLMPIKWFGRISLRMEIYGEGPFTDIIDCSHDPCKNGGTCSDGVNTFTCACDPGYTGPTCGTTILNGPGPLGLERYIIPDSSLTASSEYNADHGANRGRLNLARDGNLKGSWSARANDANQWIQVDLADIYRITSVATQGRPEASQWVTSYKLACSTDGKTFHTVQDISTNPAYDKVFTGNVDRNTIVTNILPVPQICRYVRLMPVKWFGHISLRMEIYGEGPVIDINDCSPDPCENGGICNDGVYTFTCVCDPGYTGPTCGTAILNGPGPLGLESYIIPDSSLTASSEYSADKGVKRGRLNLVRDGNLKGGWIARTRDANQWIQVDLLDLYRITSVATQGRQDYSEWVKSYKLACSTDGKTFHTVQDISTNPAYDKVFTGNVDRNTIKTNILPVPQICRYVRLMPIKWFGRISLRMEIYGEGPFTDIIDCSHDPCKNGGTCSDGVNTFTCACDPGYTGPTCGTTILNGPGPLGLERYIIPDSSLTASSEYNADHGANRGRLNLARDGNLKGSWSARANDANQWIQVDLADIYRITSVATQGRPEASQWVTSYKLACSTDGKTFHTVQDISTNPAYDKVFTGNVDRNTIVTNILPVPQICRYVRLMPVKWFGHISLRMEIYGEGPVIDINDCSPDPCENGGICNDGVYTFTCVCDPGYTGPTCGTAILNGPGPLGLESYIIPDSSLTASSEYSADHGVKRGRLNLVRDGNLKGGWIARTRDANQWIQVDLLDLYRITSVATQGRQDYSQWVKSYKLACSTDGTTFHTVQDISTNPAYDKVFTGNVDRNTMKTNILPVPQICRYVRLMPVKWFDRISLRMEIYGEGPFTDIIDCSHDPCKNGGTCSDGVNTFTCACDPGYTGPTCGTTILNGPGPLGLERYIIPDSSLTASSEYNADHGANRGRLNLARDGNLKGSWSARANDANQWIQVDLADIYRITSVATQGRPEASQWVTSYKLACSTDGTTFHTVQDISTNPAYDKVFTGNVDRNTIVTNILPVPQICRYVRLMPVKWFRHISLRMEIYGEGPVIDINDCSPDPCKNGGTCNDGVYTFTCVCDPGYTGPTCGTAILNGPGPLGLESYIIPDSSLTASSEYSADHSVKRVRLNLVRDGNLKGGWIARTRDANQWIQVDLLDLYRITSVATQGRQDYSQWVKSYKLACSTDGTTFHTVQDISTNPAYDKVFTGNVDRNTIKTNILPVPQICRYVRLMPVKWFDRISLRMEIYGEGPFTDIIDCSHDPCKNGGTCSDGVNTFTCACDPGYTGPTCGTTILNGPGPLGLERYIIPDSSLTASSEYNADHGANRGRLNLARDGNLKGGWSARANDANQWIQVDLLDIYRITSVATQGRQESSQWVTSYKLACSTDGTTFYTVQGISSHPRAVTIFTGNADRNTIVTNTLPVPQICLYVRLMPVTWFVHISLRMEIYGEGPFRDINDCSPDPCENGGTCSGGDNIFTCACDPGYTGPTCGTAILNGPGPLGLESYFIPDSSLTASSEYGADNGAKRGRLNLARDGNLNGGWSAGANNANQWIQVDLLDLYRITSVATQGRQESSQWVTSYKLACSTDGMTFHTVQNIATNPAYDEVFIGNVDRNTIVTNTLPVPQICRYVRLMPVGWFNFISLRMEIYGEGPITDCSPDPCENGGICSDGVNTFTCACDPGYTGPTCRTDINDCSPDPCENGGICSDGVNTFTCACYPGYTGPTCGTAILNKPGLGLESYVIPDSSLTASSAYTAEEEGFGTFSANKGRLNLAETAWGAETADTEQWIQVDLLEPYRIIAVATQGNGKTSDPESFGYPGFYEWVKSYKLACRTDDTPFHTVLDINGDDSIFTGNFDKNTIVTNTLSVPQVCRYVRLMPVTWHRYIALRMEIYGEDINDCSPDPCENGGLCSDGVNTVTCACLPGYTGPTCGTDINDCSPDPCENGGICSDGVNTFTCACYPGYTGPTCGTAILNKPGLGLESYVIPDSSLTASSAYTAEEEGFGTFSANKGRLNLAETAWGAETADTEQWIQVDLLEPYRIIAVATQGNGKTSDPESFGYPGFYEWVKSYKLACRTDDTPFHTVLDINGDDSIFTGNFDKNTIVTNTLSVPQVCRYVRLMPVTWHRYIALRMEIYGEDINDCSPDPCENGGICSDGVNTFTCTCDPGYTGATCGTDINDCSPDPCENGGICSDGVNTFTCACNPGYTGPRCGTDIDDCSLDPCENGGICSDGVNTFTCTCDPGYTGLSCVTDIDDCSLDPCENGGICSDGVNTFTCTCDPGYTGPTCGTDIDDCSLDPCENGGICSDGVNTFTCACNPGHTGPTCGTDINDCSPDPCENGSICSDGENTFTCTCDPGYTGPTCGTDINDCSPDPCENGGICSDGVNTFTCTCDPGYTGPTCGTDINDCSLDPCENGGYCTDGVNTFTCACVPGYTGPTCGTDINDCSPDPCENGGICGDGVNTFTCTCDPGYTGPTCGTDINDCSPDPCENGGICSDGVNTFTCTCDPGYTGPTCGTDINDCSLDPCENGGYCTAGVNTFTCACVPGYTGPTCGTDINDCSPDPCENGGICGDGVNTFTCTCDPGYTGPTCGTDINDCSLDPCENGGYCTDGVNTFTCACVPGYTGPTCGTDINDCSPDPCENGGICSDGVNTFTCTCDPGYTGPTCGTDINDCSLDPCENGGYCTDGVNTFTCACVPGYTGPTCGTDINDCSPDPCENGGICSDGVNTFTCTCDPGYTGPTCGTDINDCSLDPCENGGICIDGVNTFTCACDPGYTGPTCGTADPRPCETERRIRLEERGETENVFIPQCTQDGFYAMEQCYKGNGTYCWCADPETGAVLPDSEVHGARADCDPINDCSPDPCENGGICSDGVNTFTCACNPGHTGPTCGTDINDCSPDPCENGGTCSDGVNTFTCACNPGYTGPTCGTAINDCSPDPCENGGICSDGVNTFTCACNPGHTGPTCGTDINDCSPDPCENGGTCSDGVNTFTCACNPGYTGPTCGTDINDCSPDPCENGGICSDGVNTFTCACNPGYTGPTCGTDINDCSPDPCENGGICSDGVNMFTCACNPGHTGPTCGTDINDCSPDPCENGGICSDGVNMFTCACNPGHTGPTCGTDINDCSPDPCENGGICSDGVNTFICACNPGYTGATCGTDINDCSPDPCENGGICSDGVNMFTCACNPGHTGPTCGTDINDCSPDPCENGGICSDGVNMFTCACNPGHTGPTCGTDINDCSPDPCENGGICSDGVNMFTCACNPGHTGPTCGTDINDCSPDPCENGGICSDGVNMFTCACNPGHTGPTCGTDINDCSPDPCENGGICSDGVNTFICACNPGYTGPTCGTDINDCSPDPCENGGICSDGVNTFICACNPGYTGPTCGTDINDCSPDPCENGGICSDGVNTFICACNPGYTGPTCGTDINDCSPDPCENGGICSDGVNTFICACNPGYTGPTCGTDINDCSPDPCENGGICSDGVNTFICACNPGYTGPTCGTDINDCSPDPCENGGICSDGVNMFTCACNPGHTGPTCGTDINDCSPDPCENGGICSDGVNTFICACNPGYTGPTCGTDINDCSPDPCENGGICSDGVNMFTCACNPGHTGPTCGTDINDCSPDPCENGGICSDGVNMFTCACNPGHTGPTCGTDINDCSPDPCENGGICSDGVNMFTCACNPGHTGPTCGTDINDCSPDPCENGGICSDGVNMFTCACNPGHTGPTCGTDINDCSPDPCENGGICSDGVNTFICACNPGYTGPTCGTDINDCSPDPCENGGICSDGVNMFTCACNPGHTGPTCGTDINDCSPDPCENGGICSDGVNTFICACNPGYTGPTCGTDINDCSPDPCENGGICSDGVNMFTCACNPGHTGPTCGTDINDCSPDPCENGGICSDGVNTFICACNPGYTGPTCGTDINDCSPDPCENGGICSDGVNMFTCACNPGHTGPTCGTDINDCSPDPCENGGICSDGVNTFICACNPGYTGPTCGTDINDCSPDPCENGGICSDGVNTFICACNPGYTGPTCGTDINDCSPDPCENGGICSDGVNMFTCACNPGHTGPTCGTDINDCSPDPCENGGICSDGVNTFICACNPGYTGPTCGTDINDCSPDPCENGGICSDGVNTFTCACNPGHTGPTCGTDINDCSPDPCENGGICSDGVNMFTCACNPGHTGPTCGTDINDCSPDPCENGGICSDGVNMFTCACNPGHTGPTCGTDINDCSPDPCENGGICSDGVNMFTCACNPGHTGPTCGTDINDCSPDPCENGGICSDGVNTFICACNPGYTGPTCGTDINDCSPDPCENGGICSDGVNTFICACNPGYTGATCGTDINDCSPDPCENGGICSDGVNTFTCACNPGHTGPTCGTDINDCSPDPCENGGICSDGVNTFTCACNPGYTGPTCGTDINDCSPDPCENGGICSDGVNMFTCACNPGHTGPTCGTDINDCSPDSCENGGICSDGVNTFTCACNPGYTGPTCGTDINDCSPDSCENEGICSDGVNTFTCACNPGYTGPTCGTDINDCSPDPCENEGICSDGVNMFTCACNPGHTGPTCGTDINDCSPDPCENGGICSDGVNTFTCACNPGYTGPTCGTDINDCSPDPCENGGICSDGVNTFICACNPGYTGPTCGTDINDCSPDPCENGGICSDGVNTFTCACNPGYTGPTCGTDINDCSPDPCENGGICSDGVNTFTCACNPGYTGPTCGTDINDCSPDPCENGGICSDGVNMLTCACDPGYTGPTCGTDINDCSPDPCENGGICSDGVNMFTCACDPGYTGPTCGTDINDCSPDPCENGGICSDGVNTFTCCCNPGHTGPTCGTDINDCSPDPCENGGICSDGVNTFTCACNPGYTGPTCGTDINDCSPDPCENGGICSDGVNMFTCACDPGYTGPTCGTDINDCSPDPCENGGICNDGVNAFTCACNPGYTGPTCGTDINDCSPDPCENGGICSDGVNTFTCACNPGYTGPTCGTDINDCSPDPCENGGICSDGVNTFTCACDPGFTGPTCGTDINDCSPDPCENGGICSDGVNTFICACNPGYTGPTCGTGSSSAAEVRLAGSGSSANQGRVEVYANGQWGTVCDDLWGQRDADVVCRQLGFPGASSYTIHANTFGAGSGPIHLDDMRCVGNERSIMDCPKNAIGFHDCRHSDDAGVICRVGQVSQSTEICRGTEVRLAGSGNSANQGRVEVYANGQWGTVCDDLWGLDDADVVCRQLGFPGASSYTIHAMIFGAGSGPILLDDMRCVGNETSIMDCPKNAIGVHNCQHSDDAGVICHVNQEVRLAGSGSSANQGRVEVFANGQWGTVCDDLWEQREANVVCRQLGFPGASGFTRGAMIFGEGSGPIFLDNMKCVGDETSIMDCPKNRIGAHNCQHSDDAGVICRVAQGSSCGAEMRLAGTGSSANQGRVEVYLNGQWGTVCSDLWGLDDADVVCRQLGFPGASGFTMRARTFGEGSGPIFLDNVRCVGDETSINDCVKNAIGFHNCLHSDDAGVICQLADRSMEDVE</sequence>
<feature type="disulfide bond" evidence="8">
    <location>
        <begin position="821"/>
        <end position="830"/>
    </location>
</feature>
<feature type="disulfide bond" evidence="8">
    <location>
        <begin position="4145"/>
        <end position="4154"/>
    </location>
</feature>
<feature type="disulfide bond" evidence="8">
    <location>
        <begin position="4943"/>
        <end position="4952"/>
    </location>
</feature>
<feature type="disulfide bond" evidence="8">
    <location>
        <begin position="5361"/>
        <end position="5370"/>
    </location>
</feature>
<feature type="disulfide bond" evidence="8">
    <location>
        <begin position="1864"/>
        <end position="1873"/>
    </location>
</feature>
<feature type="disulfide bond" evidence="8">
    <location>
        <begin position="2266"/>
        <end position="2275"/>
    </location>
</feature>
<evidence type="ECO:0000259" key="12">
    <source>
        <dbReference type="PROSITE" id="PS50026"/>
    </source>
</evidence>
<feature type="domain" description="EGF-like" evidence="12">
    <location>
        <begin position="4157"/>
        <end position="4193"/>
    </location>
</feature>
<feature type="disulfide bond" evidence="8">
    <location>
        <begin position="4411"/>
        <end position="4420"/>
    </location>
</feature>
<feature type="disulfide bond" evidence="8">
    <location>
        <begin position="3147"/>
        <end position="3156"/>
    </location>
</feature>
<evidence type="ECO:0000313" key="16">
    <source>
        <dbReference type="Proteomes" id="UP000007110"/>
    </source>
</evidence>
<dbReference type="PRINTS" id="PR01983">
    <property type="entry name" value="NOTCH"/>
</dbReference>
<feature type="disulfide bond" evidence="8">
    <location>
        <begin position="5209"/>
        <end position="5218"/>
    </location>
</feature>
<feature type="domain" description="EGF-like" evidence="12">
    <location>
        <begin position="5677"/>
        <end position="5713"/>
    </location>
</feature>
<keyword evidence="3 8" id="KW-0245">EGF-like domain</keyword>
<feature type="domain" description="EGF-like" evidence="12">
    <location>
        <begin position="4651"/>
        <end position="4687"/>
    </location>
</feature>
<keyword evidence="7" id="KW-0325">Glycoprotein</keyword>
<feature type="disulfide bond" evidence="8">
    <location>
        <begin position="6159"/>
        <end position="6168"/>
    </location>
</feature>
<feature type="disulfide bond" evidence="8">
    <location>
        <begin position="4829"/>
        <end position="4838"/>
    </location>
</feature>
<comment type="subcellular location">
    <subcellularLocation>
        <location evidence="1">Secreted</location>
    </subcellularLocation>
</comment>
<feature type="domain" description="EGF-like" evidence="12">
    <location>
        <begin position="5373"/>
        <end position="5409"/>
    </location>
</feature>
<feature type="disulfide bond" evidence="8">
    <location>
        <begin position="1663"/>
        <end position="1672"/>
    </location>
</feature>
<feature type="disulfide bond" evidence="8">
    <location>
        <begin position="6045"/>
        <end position="6054"/>
    </location>
</feature>
<dbReference type="InterPro" id="IPR008979">
    <property type="entry name" value="Galactose-bd-like_sf"/>
</dbReference>
<dbReference type="SMART" id="SM00179">
    <property type="entry name" value="EGF_CA"/>
    <property type="match status" value="93"/>
</dbReference>
<feature type="domain" description="EGF-like" evidence="12">
    <location>
        <begin position="4081"/>
        <end position="4117"/>
    </location>
</feature>
<feature type="domain" description="F5/8 type C" evidence="11">
    <location>
        <begin position="835"/>
        <end position="991"/>
    </location>
</feature>
<feature type="disulfide bond" evidence="8">
    <location>
        <begin position="5171"/>
        <end position="5180"/>
    </location>
</feature>
<feature type="domain" description="EGF-like" evidence="12">
    <location>
        <begin position="4537"/>
        <end position="4573"/>
    </location>
</feature>
<dbReference type="InterPro" id="IPR000742">
    <property type="entry name" value="EGF"/>
</dbReference>
<feature type="domain" description="EGF-like" evidence="12">
    <location>
        <begin position="5981"/>
        <end position="6017"/>
    </location>
</feature>
<dbReference type="Pfam" id="PF00530">
    <property type="entry name" value="SRCR"/>
    <property type="match status" value="4"/>
</dbReference>
<feature type="disulfide bond" evidence="8">
    <location>
        <begin position="4069"/>
        <end position="4078"/>
    </location>
</feature>
<feature type="domain" description="EGF-like" evidence="12">
    <location>
        <begin position="4917"/>
        <end position="4953"/>
    </location>
</feature>
<feature type="disulfide bond" evidence="8">
    <location>
        <begin position="4107"/>
        <end position="4116"/>
    </location>
</feature>
<feature type="disulfide bond" evidence="8">
    <location>
        <begin position="5741"/>
        <end position="5750"/>
    </location>
</feature>
<feature type="domain" description="EGF-like" evidence="12">
    <location>
        <begin position="3858"/>
        <end position="3894"/>
    </location>
</feature>
<feature type="domain" description="EGF-like" evidence="12">
    <location>
        <begin position="3478"/>
        <end position="3514"/>
    </location>
</feature>
<dbReference type="GO" id="GO:0006508">
    <property type="term" value="P:proteolysis"/>
    <property type="evidence" value="ECO:0000318"/>
    <property type="project" value="GO_Central"/>
</dbReference>
<dbReference type="SUPFAM" id="SSF57610">
    <property type="entry name" value="Thyroglobulin type-1 domain"/>
    <property type="match status" value="1"/>
</dbReference>
<feature type="disulfide bond" evidence="8">
    <location>
        <begin position="2668"/>
        <end position="2677"/>
    </location>
</feature>
<feature type="disulfide bond" evidence="8">
    <location>
        <begin position="1060"/>
        <end position="1069"/>
    </location>
</feature>
<feature type="disulfide bond" evidence="8">
    <location>
        <begin position="1261"/>
        <end position="1270"/>
    </location>
</feature>
<feature type="domain" description="EGF-like" evidence="12">
    <location>
        <begin position="4385"/>
        <end position="4421"/>
    </location>
</feature>
<feature type="domain" description="F5/8 type C" evidence="11">
    <location>
        <begin position="31"/>
        <end position="187"/>
    </location>
</feature>
<feature type="disulfide bond" evidence="9">
    <location>
        <begin position="6443"/>
        <end position="6453"/>
    </location>
</feature>
<dbReference type="PROSITE" id="PS01187">
    <property type="entry name" value="EGF_CA"/>
    <property type="match status" value="36"/>
</dbReference>
<evidence type="ECO:0000259" key="11">
    <source>
        <dbReference type="PROSITE" id="PS50022"/>
    </source>
</evidence>
<dbReference type="FunFam" id="3.10.250.10:FF:000001">
    <property type="entry name" value="Lysyl oxidase 4 isoform X1"/>
    <property type="match status" value="3"/>
</dbReference>
<feature type="domain" description="EGF-like" evidence="12">
    <location>
        <begin position="3706"/>
        <end position="3742"/>
    </location>
</feature>
<feature type="disulfide bond" evidence="8">
    <location>
        <begin position="3390"/>
        <end position="3399"/>
    </location>
</feature>
<feature type="disulfide bond" evidence="8">
    <location>
        <begin position="4981"/>
        <end position="4990"/>
    </location>
</feature>
<feature type="domain" description="EGF-like" evidence="12">
    <location>
        <begin position="4575"/>
        <end position="4611"/>
    </location>
</feature>
<feature type="domain" description="EGF-like" evidence="12">
    <location>
        <begin position="6133"/>
        <end position="6169"/>
    </location>
</feature>
<feature type="disulfide bond" evidence="8">
    <location>
        <begin position="6121"/>
        <end position="6130"/>
    </location>
</feature>